<feature type="domain" description="Integrase catalytic" evidence="1">
    <location>
        <begin position="181"/>
        <end position="346"/>
    </location>
</feature>
<dbReference type="InterPro" id="IPR001584">
    <property type="entry name" value="Integrase_cat-core"/>
</dbReference>
<dbReference type="InterPro" id="IPR012337">
    <property type="entry name" value="RNaseH-like_sf"/>
</dbReference>
<dbReference type="RefSeq" id="WP_278159319.1">
    <property type="nucleotide sequence ID" value="NZ_CP121252.1"/>
</dbReference>
<evidence type="ECO:0000313" key="2">
    <source>
        <dbReference type="EMBL" id="WFP17648.1"/>
    </source>
</evidence>
<protein>
    <submittedName>
        <fullName evidence="2">DDE-type integrase/transposase/recombinase</fullName>
    </submittedName>
</protein>
<organism evidence="2 3">
    <name type="scientific">Citricoccus muralis</name>
    <dbReference type="NCBI Taxonomy" id="169134"/>
    <lineage>
        <taxon>Bacteria</taxon>
        <taxon>Bacillati</taxon>
        <taxon>Actinomycetota</taxon>
        <taxon>Actinomycetes</taxon>
        <taxon>Micrococcales</taxon>
        <taxon>Micrococcaceae</taxon>
        <taxon>Citricoccus</taxon>
    </lineage>
</organism>
<keyword evidence="3" id="KW-1185">Reference proteome</keyword>
<accession>A0ABY8H905</accession>
<dbReference type="Gene3D" id="3.30.420.10">
    <property type="entry name" value="Ribonuclease H-like superfamily/Ribonuclease H"/>
    <property type="match status" value="1"/>
</dbReference>
<dbReference type="InterPro" id="IPR036397">
    <property type="entry name" value="RNaseH_sf"/>
</dbReference>
<reference evidence="2 3" key="1">
    <citation type="submission" date="2023-04" db="EMBL/GenBank/DDBJ databases">
        <title>Funneling lignin-derived compounds into biodiesel using alkali-halophilic Citricoccus sp. P2.</title>
        <authorList>
            <person name="Luo C.-B."/>
        </authorList>
    </citation>
    <scope>NUCLEOTIDE SEQUENCE [LARGE SCALE GENOMIC DNA]</scope>
    <source>
        <strain evidence="2 3">P2</strain>
    </source>
</reference>
<evidence type="ECO:0000313" key="3">
    <source>
        <dbReference type="Proteomes" id="UP001219037"/>
    </source>
</evidence>
<dbReference type="EMBL" id="CP121252">
    <property type="protein sequence ID" value="WFP17648.1"/>
    <property type="molecule type" value="Genomic_DNA"/>
</dbReference>
<gene>
    <name evidence="2" type="ORF">P8192_05965</name>
</gene>
<name>A0ABY8H905_9MICC</name>
<proteinExistence type="predicted"/>
<sequence>MPDKDVSLATRVEITKKYAEAYEAASKKDKSRILDKVVEITGWNRDHARQQLRRRLRQPPGRATATVAVIDRRKNPGSKYSYDCLKILQRVWAVAGGICGKYLAASMVDWLDAMEATGDLVYGQDRYSQHVRDELLTISAATIDRHLKPLRDQDPIRGKSATKPGALLRNSISVRKAGDEIEAEPGFFEVDTVAHCGPTLKGEFARTVNFTDMYTGWVFTTAIRNNSQTHIVSAFEKFLEAVPFMVTGIDSDNGSEFINHEVLGWSAQKKIFYTRSRPYQKNDQATIESKNNHLVRRYGFYYRYDTPHQRELLNQLWPLVCDRLNYYTPTKKPIGYTTDAVGRRKRVYDKPLSPYHRLLAAGVLSPAQEAELAAYKASLNVVEIARKITSIQHRLIENAKEPTRRLERELEYAAAAAMPDAEWIKIDQRRARSA</sequence>
<dbReference type="PROSITE" id="PS50994">
    <property type="entry name" value="INTEGRASE"/>
    <property type="match status" value="1"/>
</dbReference>
<dbReference type="Proteomes" id="UP001219037">
    <property type="component" value="Chromosome"/>
</dbReference>
<dbReference type="SUPFAM" id="SSF53098">
    <property type="entry name" value="Ribonuclease H-like"/>
    <property type="match status" value="1"/>
</dbReference>
<evidence type="ECO:0000259" key="1">
    <source>
        <dbReference type="PROSITE" id="PS50994"/>
    </source>
</evidence>
<dbReference type="Pfam" id="PF00665">
    <property type="entry name" value="rve"/>
    <property type="match status" value="1"/>
</dbReference>